<accession>A0A366DQY4</accession>
<dbReference type="NCBIfam" id="TIGR02432">
    <property type="entry name" value="lysidine_TilS_N"/>
    <property type="match status" value="1"/>
</dbReference>
<comment type="function">
    <text evidence="8">Ligates lysine onto the cytidine present at position 34 of the AUA codon-specific tRNA(Ile) that contains the anticodon CAU, in an ATP-dependent manner. Cytidine is converted to lysidine, thus changing the amino acid specificity of the tRNA from methionine to isoleucine.</text>
</comment>
<comment type="caution">
    <text evidence="10">The sequence shown here is derived from an EMBL/GenBank/DDBJ whole genome shotgun (WGS) entry which is preliminary data.</text>
</comment>
<feature type="domain" description="Lysidine-tRNA(Ile) synthetase C-terminal" evidence="9">
    <location>
        <begin position="388"/>
        <end position="462"/>
    </location>
</feature>
<dbReference type="PANTHER" id="PTHR43033">
    <property type="entry name" value="TRNA(ILE)-LYSIDINE SYNTHASE-RELATED"/>
    <property type="match status" value="1"/>
</dbReference>
<dbReference type="GO" id="GO:0032267">
    <property type="term" value="F:tRNA(Ile)-lysidine synthase activity"/>
    <property type="evidence" value="ECO:0007669"/>
    <property type="project" value="UniProtKB-EC"/>
</dbReference>
<gene>
    <name evidence="8" type="primary">tilS</name>
    <name evidence="10" type="ORF">DES48_1143</name>
</gene>
<dbReference type="InterPro" id="IPR012796">
    <property type="entry name" value="Lysidine-tRNA-synth_C"/>
</dbReference>
<dbReference type="GO" id="GO:0005524">
    <property type="term" value="F:ATP binding"/>
    <property type="evidence" value="ECO:0007669"/>
    <property type="project" value="UniProtKB-UniRule"/>
</dbReference>
<comment type="subcellular location">
    <subcellularLocation>
        <location evidence="1 8">Cytoplasm</location>
    </subcellularLocation>
</comment>
<dbReference type="OrthoDB" id="9807403at2"/>
<evidence type="ECO:0000313" key="11">
    <source>
        <dbReference type="Proteomes" id="UP000252254"/>
    </source>
</evidence>
<name>A0A366DQY4_9BACI</name>
<dbReference type="PANTHER" id="PTHR43033:SF1">
    <property type="entry name" value="TRNA(ILE)-LYSIDINE SYNTHASE-RELATED"/>
    <property type="match status" value="1"/>
</dbReference>
<organism evidence="10 11">
    <name type="scientific">Paraliobacillus ryukyuensis</name>
    <dbReference type="NCBI Taxonomy" id="200904"/>
    <lineage>
        <taxon>Bacteria</taxon>
        <taxon>Bacillati</taxon>
        <taxon>Bacillota</taxon>
        <taxon>Bacilli</taxon>
        <taxon>Bacillales</taxon>
        <taxon>Bacillaceae</taxon>
        <taxon>Paraliobacillus</taxon>
    </lineage>
</organism>
<dbReference type="Pfam" id="PF01171">
    <property type="entry name" value="ATP_bind_3"/>
    <property type="match status" value="1"/>
</dbReference>
<dbReference type="InterPro" id="IPR011063">
    <property type="entry name" value="TilS/TtcA_N"/>
</dbReference>
<keyword evidence="3 8" id="KW-0436">Ligase</keyword>
<keyword evidence="6 8" id="KW-0067">ATP-binding</keyword>
<dbReference type="AlphaFoldDB" id="A0A366DQY4"/>
<dbReference type="SUPFAM" id="SSF56037">
    <property type="entry name" value="PheT/TilS domain"/>
    <property type="match status" value="1"/>
</dbReference>
<proteinExistence type="inferred from homology"/>
<keyword evidence="2 8" id="KW-0963">Cytoplasm</keyword>
<dbReference type="InterPro" id="IPR014729">
    <property type="entry name" value="Rossmann-like_a/b/a_fold"/>
</dbReference>
<evidence type="ECO:0000256" key="4">
    <source>
        <dbReference type="ARBA" id="ARBA00022694"/>
    </source>
</evidence>
<evidence type="ECO:0000256" key="8">
    <source>
        <dbReference type="HAMAP-Rule" id="MF_01161"/>
    </source>
</evidence>
<dbReference type="HAMAP" id="MF_01161">
    <property type="entry name" value="tRNA_Ile_lys_synt"/>
    <property type="match status" value="1"/>
</dbReference>
<dbReference type="RefSeq" id="WP_113870041.1">
    <property type="nucleotide sequence ID" value="NZ_BAABQN010000016.1"/>
</dbReference>
<protein>
    <recommendedName>
        <fullName evidence="8">tRNA(Ile)-lysidine synthase</fullName>
        <ecNumber evidence="8">6.3.4.19</ecNumber>
    </recommendedName>
    <alternativeName>
        <fullName evidence="8">tRNA(Ile)-2-lysyl-cytidine synthase</fullName>
    </alternativeName>
    <alternativeName>
        <fullName evidence="8">tRNA(Ile)-lysidine synthetase</fullName>
    </alternativeName>
</protein>
<dbReference type="InterPro" id="IPR012094">
    <property type="entry name" value="tRNA_Ile_lys_synt"/>
</dbReference>
<dbReference type="STRING" id="200904.GCA_900168775_02985"/>
<evidence type="ECO:0000256" key="5">
    <source>
        <dbReference type="ARBA" id="ARBA00022741"/>
    </source>
</evidence>
<comment type="catalytic activity">
    <reaction evidence="7 8">
        <text>cytidine(34) in tRNA(Ile2) + L-lysine + ATP = lysidine(34) in tRNA(Ile2) + AMP + diphosphate + H(+)</text>
        <dbReference type="Rhea" id="RHEA:43744"/>
        <dbReference type="Rhea" id="RHEA-COMP:10625"/>
        <dbReference type="Rhea" id="RHEA-COMP:10670"/>
        <dbReference type="ChEBI" id="CHEBI:15378"/>
        <dbReference type="ChEBI" id="CHEBI:30616"/>
        <dbReference type="ChEBI" id="CHEBI:32551"/>
        <dbReference type="ChEBI" id="CHEBI:33019"/>
        <dbReference type="ChEBI" id="CHEBI:82748"/>
        <dbReference type="ChEBI" id="CHEBI:83665"/>
        <dbReference type="ChEBI" id="CHEBI:456215"/>
        <dbReference type="EC" id="6.3.4.19"/>
    </reaction>
</comment>
<dbReference type="EC" id="6.3.4.19" evidence="8"/>
<evidence type="ECO:0000256" key="7">
    <source>
        <dbReference type="ARBA" id="ARBA00048539"/>
    </source>
</evidence>
<dbReference type="Gene3D" id="3.40.50.620">
    <property type="entry name" value="HUPs"/>
    <property type="match status" value="1"/>
</dbReference>
<evidence type="ECO:0000313" key="10">
    <source>
        <dbReference type="EMBL" id="RBO92305.1"/>
    </source>
</evidence>
<dbReference type="InterPro" id="IPR012795">
    <property type="entry name" value="tRNA_Ile_lys_synt_N"/>
</dbReference>
<dbReference type="EMBL" id="QNRI01000014">
    <property type="protein sequence ID" value="RBO92305.1"/>
    <property type="molecule type" value="Genomic_DNA"/>
</dbReference>
<keyword evidence="5 8" id="KW-0547">Nucleotide-binding</keyword>
<evidence type="ECO:0000256" key="6">
    <source>
        <dbReference type="ARBA" id="ARBA00022840"/>
    </source>
</evidence>
<evidence type="ECO:0000256" key="1">
    <source>
        <dbReference type="ARBA" id="ARBA00004496"/>
    </source>
</evidence>
<dbReference type="InterPro" id="IPR015262">
    <property type="entry name" value="tRNA_Ile_lys_synt_subst-bd"/>
</dbReference>
<reference evidence="10 11" key="1">
    <citation type="submission" date="2018-06" db="EMBL/GenBank/DDBJ databases">
        <title>Genomic Encyclopedia of Type Strains, Phase IV (KMG-IV): sequencing the most valuable type-strain genomes for metagenomic binning, comparative biology and taxonomic classification.</title>
        <authorList>
            <person name="Goeker M."/>
        </authorList>
    </citation>
    <scope>NUCLEOTIDE SEQUENCE [LARGE SCALE GENOMIC DNA]</scope>
    <source>
        <strain evidence="10 11">DSM 15140</strain>
    </source>
</reference>
<dbReference type="Proteomes" id="UP000252254">
    <property type="component" value="Unassembled WGS sequence"/>
</dbReference>
<sequence>MLQYKVDQFIKQHQLFHHGATVMIGVSGGPDSMALLHYLNKQRHKWGWKIIAVSIDHSLRNEESAADVQYVNHFCTTNGILFEGGKVDTPRLKREQSLGTQEAARQLRYDFFKKKMEQYRADYLVLGHHGDDQIETMVMQLTRSANPNAMKGIPVQRRFATGYIVRPFLAVDKQTIEAYCVTNNLTPRRDPSNEDDVYTRNYFRNHVLPLLKNQNPNMFQSVQKLSEAIQADNEYLDQQANQALNQMIGANPNTSHVQLSINLFKKYPFALQRRMFHLILNCLYNTIPSGLHYGHEQQFFNLLHSDRANASIDLPKDLQIHKSYKTVQFQIDQDDPPFFSKTLPVPGEVTLPSGALVTASIVSGDQITEDGEHRLLISADNWDKHFPLSIRYRKNGDRIFVKGLGGRKKVKDIFIDKKIPLKERDSWPLLVDQEGTVLWIIGLSKGSIPNQGQITQCIQLEYQEAE</sequence>
<dbReference type="SUPFAM" id="SSF82829">
    <property type="entry name" value="MesJ substrate recognition domain-like"/>
    <property type="match status" value="1"/>
</dbReference>
<dbReference type="GO" id="GO:0005737">
    <property type="term" value="C:cytoplasm"/>
    <property type="evidence" value="ECO:0007669"/>
    <property type="project" value="UniProtKB-SubCell"/>
</dbReference>
<feature type="binding site" evidence="8">
    <location>
        <begin position="27"/>
        <end position="32"/>
    </location>
    <ligand>
        <name>ATP</name>
        <dbReference type="ChEBI" id="CHEBI:30616"/>
    </ligand>
</feature>
<evidence type="ECO:0000256" key="2">
    <source>
        <dbReference type="ARBA" id="ARBA00022490"/>
    </source>
</evidence>
<dbReference type="Pfam" id="PF11734">
    <property type="entry name" value="TilS_C"/>
    <property type="match status" value="1"/>
</dbReference>
<dbReference type="Gene3D" id="3.30.465.60">
    <property type="match status" value="1"/>
</dbReference>
<evidence type="ECO:0000259" key="9">
    <source>
        <dbReference type="SMART" id="SM00977"/>
    </source>
</evidence>
<dbReference type="Pfam" id="PF09179">
    <property type="entry name" value="TilS"/>
    <property type="match status" value="1"/>
</dbReference>
<dbReference type="GO" id="GO:0006400">
    <property type="term" value="P:tRNA modification"/>
    <property type="evidence" value="ECO:0007669"/>
    <property type="project" value="UniProtKB-UniRule"/>
</dbReference>
<dbReference type="SMART" id="SM00977">
    <property type="entry name" value="TilS_C"/>
    <property type="match status" value="1"/>
</dbReference>
<dbReference type="NCBIfam" id="TIGR02433">
    <property type="entry name" value="lysidine_TilS_C"/>
    <property type="match status" value="1"/>
</dbReference>
<dbReference type="SUPFAM" id="SSF52402">
    <property type="entry name" value="Adenine nucleotide alpha hydrolases-like"/>
    <property type="match status" value="1"/>
</dbReference>
<comment type="domain">
    <text evidence="8">The N-terminal region contains the highly conserved SGGXDS motif, predicted to be a P-loop motif involved in ATP binding.</text>
</comment>
<comment type="similarity">
    <text evidence="8">Belongs to the tRNA(Ile)-lysidine synthase family.</text>
</comment>
<evidence type="ECO:0000256" key="3">
    <source>
        <dbReference type="ARBA" id="ARBA00022598"/>
    </source>
</evidence>
<keyword evidence="11" id="KW-1185">Reference proteome</keyword>
<keyword evidence="4 8" id="KW-0819">tRNA processing</keyword>
<dbReference type="CDD" id="cd01992">
    <property type="entry name" value="TilS_N"/>
    <property type="match status" value="1"/>
</dbReference>